<evidence type="ECO:0000313" key="1">
    <source>
        <dbReference type="EMBL" id="KAH9317885.1"/>
    </source>
</evidence>
<gene>
    <name evidence="1" type="ORF">KI387_019654</name>
</gene>
<keyword evidence="2" id="KW-1185">Reference proteome</keyword>
<name>A0AA38LDP5_TAXCH</name>
<sequence length="105" mass="10955">VVAGDGAFAPSVRVLTGANKIPVGSGRGEGYRGQAWEIEAEMAVSELVKKFGASLVVKSMVSLFGELVLDNLGAEKSLVLVEPLDGVPQEVPSNPIPAECFEPQC</sequence>
<reference evidence="1 2" key="1">
    <citation type="journal article" date="2021" name="Nat. Plants">
        <title>The Taxus genome provides insights into paclitaxel biosynthesis.</title>
        <authorList>
            <person name="Xiong X."/>
            <person name="Gou J."/>
            <person name="Liao Q."/>
            <person name="Li Y."/>
            <person name="Zhou Q."/>
            <person name="Bi G."/>
            <person name="Li C."/>
            <person name="Du R."/>
            <person name="Wang X."/>
            <person name="Sun T."/>
            <person name="Guo L."/>
            <person name="Liang H."/>
            <person name="Lu P."/>
            <person name="Wu Y."/>
            <person name="Zhang Z."/>
            <person name="Ro D.K."/>
            <person name="Shang Y."/>
            <person name="Huang S."/>
            <person name="Yan J."/>
        </authorList>
    </citation>
    <scope>NUCLEOTIDE SEQUENCE [LARGE SCALE GENOMIC DNA]</scope>
    <source>
        <strain evidence="1">Ta-2019</strain>
    </source>
</reference>
<dbReference type="AlphaFoldDB" id="A0AA38LDP5"/>
<evidence type="ECO:0000313" key="2">
    <source>
        <dbReference type="Proteomes" id="UP000824469"/>
    </source>
</evidence>
<accession>A0AA38LDP5</accession>
<dbReference type="EMBL" id="JAHRHJ020000004">
    <property type="protein sequence ID" value="KAH9317885.1"/>
    <property type="molecule type" value="Genomic_DNA"/>
</dbReference>
<feature type="non-terminal residue" evidence="1">
    <location>
        <position position="1"/>
    </location>
</feature>
<protein>
    <submittedName>
        <fullName evidence="1">Uncharacterized protein</fullName>
    </submittedName>
</protein>
<proteinExistence type="predicted"/>
<organism evidence="1 2">
    <name type="scientific">Taxus chinensis</name>
    <name type="common">Chinese yew</name>
    <name type="synonym">Taxus wallichiana var. chinensis</name>
    <dbReference type="NCBI Taxonomy" id="29808"/>
    <lineage>
        <taxon>Eukaryota</taxon>
        <taxon>Viridiplantae</taxon>
        <taxon>Streptophyta</taxon>
        <taxon>Embryophyta</taxon>
        <taxon>Tracheophyta</taxon>
        <taxon>Spermatophyta</taxon>
        <taxon>Pinopsida</taxon>
        <taxon>Pinidae</taxon>
        <taxon>Conifers II</taxon>
        <taxon>Cupressales</taxon>
        <taxon>Taxaceae</taxon>
        <taxon>Taxus</taxon>
    </lineage>
</organism>
<dbReference type="Proteomes" id="UP000824469">
    <property type="component" value="Unassembled WGS sequence"/>
</dbReference>
<comment type="caution">
    <text evidence="1">The sequence shown here is derived from an EMBL/GenBank/DDBJ whole genome shotgun (WGS) entry which is preliminary data.</text>
</comment>